<sequence length="422" mass="46853">MTSRDPRPDTPPPLWEVVPIGEYAVPSTLDSATVRKKWSALGRVFGMGSKRVQSPLRAETDLRALPRIKLEHLAPPIDWSHGAAALEDALRDRAADGAPASCVRVLVGQPFAGQAEILEQWALAHEAAVILPPNPEAILAGDTSPLDDWVGRMEAQPDCPWVLPRLEHWYFRHAGGLRLARRLFEAAFAGRLGRGLIGCDSWAWAYLQRIWPFPGVEVLTLQGFDGRRLGVYFLESARADRDKPVRFCHAKTGENLLPDPDSDSERDTPDRDDFPVSVELKRLAAHCRGNLGIARIYWRNRLRAEPDGDDDTTEDVDADKSAMHPDEETVWLSAGIEDPVLPAETGEEVVLVLHALLLHNGPPEGVLPELLPLSQDRILSILLRMKDLGLVQAHSDRWRIAPLGYATAREALRARGYLIDAF</sequence>
<accession>F9UAB9</accession>
<dbReference type="eggNOG" id="ENOG502ZCBJ">
    <property type="taxonomic scope" value="Bacteria"/>
</dbReference>
<proteinExistence type="predicted"/>
<dbReference type="RefSeq" id="WP_007192747.1">
    <property type="nucleotide sequence ID" value="NZ_AFWV01000005.1"/>
</dbReference>
<reference evidence="2 3" key="1">
    <citation type="submission" date="2011-06" db="EMBL/GenBank/DDBJ databases">
        <title>The draft genome of Thiocapsa marina 5811.</title>
        <authorList>
            <consortium name="US DOE Joint Genome Institute (JGI-PGF)"/>
            <person name="Lucas S."/>
            <person name="Han J."/>
            <person name="Cheng J.-F."/>
            <person name="Goodwin L."/>
            <person name="Pitluck S."/>
            <person name="Peters L."/>
            <person name="Land M.L."/>
            <person name="Hauser L."/>
            <person name="Vogl K."/>
            <person name="Liu Z."/>
            <person name="Imhoff J."/>
            <person name="Thiel V."/>
            <person name="Frigaard N.-U."/>
            <person name="Bryant D."/>
            <person name="Woyke T.J."/>
        </authorList>
    </citation>
    <scope>NUCLEOTIDE SEQUENCE [LARGE SCALE GENOMIC DNA]</scope>
    <source>
        <strain evidence="2 3">5811</strain>
    </source>
</reference>
<feature type="compositionally biased region" description="Acidic residues" evidence="1">
    <location>
        <begin position="307"/>
        <end position="317"/>
    </location>
</feature>
<evidence type="ECO:0000313" key="3">
    <source>
        <dbReference type="Proteomes" id="UP000005459"/>
    </source>
</evidence>
<feature type="compositionally biased region" description="Basic and acidic residues" evidence="1">
    <location>
        <begin position="263"/>
        <end position="272"/>
    </location>
</feature>
<evidence type="ECO:0000313" key="2">
    <source>
        <dbReference type="EMBL" id="EGV19067.1"/>
    </source>
</evidence>
<name>F9UAB9_9GAMM</name>
<gene>
    <name evidence="2" type="ORF">ThimaDRAFT_1871</name>
</gene>
<feature type="region of interest" description="Disordered" evidence="1">
    <location>
        <begin position="304"/>
        <end position="324"/>
    </location>
</feature>
<dbReference type="OrthoDB" id="258935at2"/>
<organism evidence="2 3">
    <name type="scientific">Thiocapsa marina 5811</name>
    <dbReference type="NCBI Taxonomy" id="768671"/>
    <lineage>
        <taxon>Bacteria</taxon>
        <taxon>Pseudomonadati</taxon>
        <taxon>Pseudomonadota</taxon>
        <taxon>Gammaproteobacteria</taxon>
        <taxon>Chromatiales</taxon>
        <taxon>Chromatiaceae</taxon>
        <taxon>Thiocapsa</taxon>
    </lineage>
</organism>
<dbReference type="EMBL" id="AFWV01000005">
    <property type="protein sequence ID" value="EGV19067.1"/>
    <property type="molecule type" value="Genomic_DNA"/>
</dbReference>
<feature type="region of interest" description="Disordered" evidence="1">
    <location>
        <begin position="252"/>
        <end position="272"/>
    </location>
</feature>
<dbReference type="AlphaFoldDB" id="F9UAB9"/>
<dbReference type="STRING" id="768671.ThimaDRAFT_1871"/>
<protein>
    <submittedName>
        <fullName evidence="2">Uncharacterized protein</fullName>
    </submittedName>
</protein>
<evidence type="ECO:0000256" key="1">
    <source>
        <dbReference type="SAM" id="MobiDB-lite"/>
    </source>
</evidence>
<dbReference type="Proteomes" id="UP000005459">
    <property type="component" value="Unassembled WGS sequence"/>
</dbReference>
<keyword evidence="3" id="KW-1185">Reference proteome</keyword>